<gene>
    <name evidence="5" type="ORF">DPM19_23845</name>
</gene>
<evidence type="ECO:0000259" key="4">
    <source>
        <dbReference type="PROSITE" id="PS50949"/>
    </source>
</evidence>
<dbReference type="PRINTS" id="PR00033">
    <property type="entry name" value="HTHASNC"/>
</dbReference>
<feature type="domain" description="HTH gntR-type" evidence="4">
    <location>
        <begin position="2"/>
        <end position="69"/>
    </location>
</feature>
<dbReference type="InterPro" id="IPR008920">
    <property type="entry name" value="TF_FadR/GntR_C"/>
</dbReference>
<dbReference type="InterPro" id="IPR000485">
    <property type="entry name" value="AsnC-type_HTH_dom"/>
</dbReference>
<evidence type="ECO:0000313" key="5">
    <source>
        <dbReference type="EMBL" id="RAY12631.1"/>
    </source>
</evidence>
<organism evidence="5 6">
    <name type="scientific">Actinomadura craniellae</name>
    <dbReference type="NCBI Taxonomy" id="2231787"/>
    <lineage>
        <taxon>Bacteria</taxon>
        <taxon>Bacillati</taxon>
        <taxon>Actinomycetota</taxon>
        <taxon>Actinomycetes</taxon>
        <taxon>Streptosporangiales</taxon>
        <taxon>Thermomonosporaceae</taxon>
        <taxon>Actinomadura</taxon>
    </lineage>
</organism>
<dbReference type="GO" id="GO:0003700">
    <property type="term" value="F:DNA-binding transcription factor activity"/>
    <property type="evidence" value="ECO:0007669"/>
    <property type="project" value="InterPro"/>
</dbReference>
<dbReference type="Gene3D" id="1.20.120.530">
    <property type="entry name" value="GntR ligand-binding domain-like"/>
    <property type="match status" value="1"/>
</dbReference>
<dbReference type="Pfam" id="PF07729">
    <property type="entry name" value="FCD"/>
    <property type="match status" value="1"/>
</dbReference>
<dbReference type="Pfam" id="PF00392">
    <property type="entry name" value="GntR"/>
    <property type="match status" value="1"/>
</dbReference>
<comment type="caution">
    <text evidence="5">The sequence shown here is derived from an EMBL/GenBank/DDBJ whole genome shotgun (WGS) entry which is preliminary data.</text>
</comment>
<dbReference type="EMBL" id="QLYX01000012">
    <property type="protein sequence ID" value="RAY12631.1"/>
    <property type="molecule type" value="Genomic_DNA"/>
</dbReference>
<dbReference type="InterPro" id="IPR036388">
    <property type="entry name" value="WH-like_DNA-bd_sf"/>
</dbReference>
<dbReference type="InterPro" id="IPR011711">
    <property type="entry name" value="GntR_C"/>
</dbReference>
<dbReference type="AlphaFoldDB" id="A0A365H0M8"/>
<keyword evidence="3" id="KW-0804">Transcription</keyword>
<dbReference type="SMART" id="SM00895">
    <property type="entry name" value="FCD"/>
    <property type="match status" value="1"/>
</dbReference>
<dbReference type="GO" id="GO:0043565">
    <property type="term" value="F:sequence-specific DNA binding"/>
    <property type="evidence" value="ECO:0007669"/>
    <property type="project" value="InterPro"/>
</dbReference>
<name>A0A365H0M8_9ACTN</name>
<dbReference type="Gene3D" id="1.10.10.10">
    <property type="entry name" value="Winged helix-like DNA-binding domain superfamily/Winged helix DNA-binding domain"/>
    <property type="match status" value="1"/>
</dbReference>
<dbReference type="SMART" id="SM00345">
    <property type="entry name" value="HTH_GNTR"/>
    <property type="match status" value="1"/>
</dbReference>
<dbReference type="PROSITE" id="PS50949">
    <property type="entry name" value="HTH_GNTR"/>
    <property type="match status" value="1"/>
</dbReference>
<evidence type="ECO:0000256" key="2">
    <source>
        <dbReference type="ARBA" id="ARBA00023125"/>
    </source>
</evidence>
<dbReference type="InterPro" id="IPR036390">
    <property type="entry name" value="WH_DNA-bd_sf"/>
</dbReference>
<proteinExistence type="predicted"/>
<dbReference type="PRINTS" id="PR00035">
    <property type="entry name" value="HTHGNTR"/>
</dbReference>
<dbReference type="SUPFAM" id="SSF46785">
    <property type="entry name" value="Winged helix' DNA-binding domain"/>
    <property type="match status" value="1"/>
</dbReference>
<dbReference type="InterPro" id="IPR000524">
    <property type="entry name" value="Tscrpt_reg_HTH_GntR"/>
</dbReference>
<keyword evidence="6" id="KW-1185">Reference proteome</keyword>
<protein>
    <submittedName>
        <fullName evidence="5">GntR family transcriptional regulator</fullName>
    </submittedName>
</protein>
<dbReference type="CDD" id="cd07377">
    <property type="entry name" value="WHTH_GntR"/>
    <property type="match status" value="1"/>
</dbReference>
<keyword evidence="2" id="KW-0238">DNA-binding</keyword>
<dbReference type="PANTHER" id="PTHR43537">
    <property type="entry name" value="TRANSCRIPTIONAL REGULATOR, GNTR FAMILY"/>
    <property type="match status" value="1"/>
</dbReference>
<evidence type="ECO:0000313" key="6">
    <source>
        <dbReference type="Proteomes" id="UP000251891"/>
    </source>
</evidence>
<dbReference type="SUPFAM" id="SSF48008">
    <property type="entry name" value="GntR ligand-binding domain-like"/>
    <property type="match status" value="1"/>
</dbReference>
<dbReference type="Proteomes" id="UP000251891">
    <property type="component" value="Unassembled WGS sequence"/>
</dbReference>
<sequence>MTAASDRAVDALRERILRGEYAPGERLGEVDLAERLGLSRTPVREALRRLSAEGLVEIITNKGARVVEYPRQDLDQIFQIRAHVEGLAARTAAQSASDADIDGLNDIAIAHKEHAEAGRLDDVYRLNAQYHSTLNDLAGSPVLTGTVSSLIHASVLIRTLHAFDEAAMRRSVNHHLEIVAALRARDPDWAEAVMHAHLLSARASLLGPRPVPAATPLEEKP</sequence>
<evidence type="ECO:0000256" key="3">
    <source>
        <dbReference type="ARBA" id="ARBA00023163"/>
    </source>
</evidence>
<keyword evidence="1" id="KW-0805">Transcription regulation</keyword>
<dbReference type="RefSeq" id="WP_111870238.1">
    <property type="nucleotide sequence ID" value="NZ_QLYX01000012.1"/>
</dbReference>
<evidence type="ECO:0000256" key="1">
    <source>
        <dbReference type="ARBA" id="ARBA00023015"/>
    </source>
</evidence>
<accession>A0A365H0M8</accession>
<dbReference type="PANTHER" id="PTHR43537:SF24">
    <property type="entry name" value="GLUCONATE OPERON TRANSCRIPTIONAL REPRESSOR"/>
    <property type="match status" value="1"/>
</dbReference>
<reference evidence="5 6" key="1">
    <citation type="submission" date="2018-06" db="EMBL/GenBank/DDBJ databases">
        <title>Actinomadura craniellae sp. nov. isolated from marine sponge Craniella sp.</title>
        <authorList>
            <person name="Li L."/>
            <person name="Xu Q.H."/>
            <person name="Lin H.W."/>
            <person name="Lu Y.H."/>
        </authorList>
    </citation>
    <scope>NUCLEOTIDE SEQUENCE [LARGE SCALE GENOMIC DNA]</scope>
    <source>
        <strain evidence="5 6">LHW63021</strain>
    </source>
</reference>
<dbReference type="OrthoDB" id="8680240at2"/>